<reference evidence="11 12" key="1">
    <citation type="submission" date="2016-10" db="EMBL/GenBank/DDBJ databases">
        <authorList>
            <person name="de Groot N.N."/>
        </authorList>
    </citation>
    <scope>NUCLEOTIDE SEQUENCE [LARGE SCALE GENOMIC DNA]</scope>
    <source>
        <strain evidence="11 12">CGMCC 1.10825</strain>
    </source>
</reference>
<dbReference type="PROSITE" id="PS00374">
    <property type="entry name" value="MGMT"/>
    <property type="match status" value="1"/>
</dbReference>
<organism evidence="11 12">
    <name type="scientific">Paenimyroides marinum</name>
    <dbReference type="NCBI Taxonomy" id="1159016"/>
    <lineage>
        <taxon>Bacteria</taxon>
        <taxon>Pseudomonadati</taxon>
        <taxon>Bacteroidota</taxon>
        <taxon>Flavobacteriia</taxon>
        <taxon>Flavobacteriales</taxon>
        <taxon>Flavobacteriaceae</taxon>
        <taxon>Paenimyroides</taxon>
    </lineage>
</organism>
<evidence type="ECO:0000256" key="7">
    <source>
        <dbReference type="ARBA" id="ARBA00023204"/>
    </source>
</evidence>
<dbReference type="EC" id="2.1.1.63" evidence="3"/>
<protein>
    <recommendedName>
        <fullName evidence="3">methylated-DNA--[protein]-cysteine S-methyltransferase</fullName>
        <ecNumber evidence="3">2.1.1.63</ecNumber>
    </recommendedName>
</protein>
<feature type="domain" description="Methylguanine DNA methyltransferase ribonuclease-like" evidence="10">
    <location>
        <begin position="18"/>
        <end position="96"/>
    </location>
</feature>
<evidence type="ECO:0000256" key="1">
    <source>
        <dbReference type="ARBA" id="ARBA00001286"/>
    </source>
</evidence>
<gene>
    <name evidence="11" type="ORF">SAMN02927937_00983</name>
</gene>
<feature type="domain" description="Methylated-DNA-[protein]-cysteine S-methyltransferase DNA binding" evidence="9">
    <location>
        <begin position="102"/>
        <end position="181"/>
    </location>
</feature>
<comment type="catalytic activity">
    <reaction evidence="1">
        <text>a 4-O-methyl-thymidine in DNA + L-cysteinyl-[protein] = a thymidine in DNA + S-methyl-L-cysteinyl-[protein]</text>
        <dbReference type="Rhea" id="RHEA:53428"/>
        <dbReference type="Rhea" id="RHEA-COMP:10131"/>
        <dbReference type="Rhea" id="RHEA-COMP:10132"/>
        <dbReference type="Rhea" id="RHEA-COMP:13555"/>
        <dbReference type="Rhea" id="RHEA-COMP:13556"/>
        <dbReference type="ChEBI" id="CHEBI:29950"/>
        <dbReference type="ChEBI" id="CHEBI:82612"/>
        <dbReference type="ChEBI" id="CHEBI:137386"/>
        <dbReference type="ChEBI" id="CHEBI:137387"/>
        <dbReference type="EC" id="2.1.1.63"/>
    </reaction>
</comment>
<dbReference type="EMBL" id="FNXE01000009">
    <property type="protein sequence ID" value="SEH70626.1"/>
    <property type="molecule type" value="Genomic_DNA"/>
</dbReference>
<evidence type="ECO:0000256" key="8">
    <source>
        <dbReference type="ARBA" id="ARBA00049348"/>
    </source>
</evidence>
<evidence type="ECO:0000259" key="10">
    <source>
        <dbReference type="Pfam" id="PF02870"/>
    </source>
</evidence>
<dbReference type="InterPro" id="IPR036388">
    <property type="entry name" value="WH-like_DNA-bd_sf"/>
</dbReference>
<dbReference type="NCBIfam" id="TIGR00589">
    <property type="entry name" value="ogt"/>
    <property type="match status" value="1"/>
</dbReference>
<comment type="catalytic activity">
    <reaction evidence="8">
        <text>a 6-O-methyl-2'-deoxyguanosine in DNA + L-cysteinyl-[protein] = S-methyl-L-cysteinyl-[protein] + a 2'-deoxyguanosine in DNA</text>
        <dbReference type="Rhea" id="RHEA:24000"/>
        <dbReference type="Rhea" id="RHEA-COMP:10131"/>
        <dbReference type="Rhea" id="RHEA-COMP:10132"/>
        <dbReference type="Rhea" id="RHEA-COMP:11367"/>
        <dbReference type="Rhea" id="RHEA-COMP:11368"/>
        <dbReference type="ChEBI" id="CHEBI:29950"/>
        <dbReference type="ChEBI" id="CHEBI:82612"/>
        <dbReference type="ChEBI" id="CHEBI:85445"/>
        <dbReference type="ChEBI" id="CHEBI:85448"/>
        <dbReference type="EC" id="2.1.1.63"/>
    </reaction>
</comment>
<dbReference type="Gene3D" id="1.10.10.10">
    <property type="entry name" value="Winged helix-like DNA-binding domain superfamily/Winged helix DNA-binding domain"/>
    <property type="match status" value="1"/>
</dbReference>
<dbReference type="FunFam" id="1.10.10.10:FF:000214">
    <property type="entry name" value="Methylated-DNA--protein-cysteine methyltransferase"/>
    <property type="match status" value="1"/>
</dbReference>
<keyword evidence="7" id="KW-0234">DNA repair</keyword>
<keyword evidence="4 11" id="KW-0489">Methyltransferase</keyword>
<dbReference type="InterPro" id="IPR008332">
    <property type="entry name" value="MethylG_MeTrfase_N"/>
</dbReference>
<dbReference type="InterPro" id="IPR036631">
    <property type="entry name" value="MGMT_N_sf"/>
</dbReference>
<dbReference type="GO" id="GO:0003908">
    <property type="term" value="F:methylated-DNA-[protein]-cysteine S-methyltransferase activity"/>
    <property type="evidence" value="ECO:0007669"/>
    <property type="project" value="UniProtKB-EC"/>
</dbReference>
<keyword evidence="6" id="KW-0227">DNA damage</keyword>
<dbReference type="PANTHER" id="PTHR10815:SF13">
    <property type="entry name" value="METHYLATED-DNA--PROTEIN-CYSTEINE METHYLTRANSFERASE"/>
    <property type="match status" value="1"/>
</dbReference>
<dbReference type="Proteomes" id="UP000199634">
    <property type="component" value="Unassembled WGS sequence"/>
</dbReference>
<dbReference type="InterPro" id="IPR036217">
    <property type="entry name" value="MethylDNA_cys_MeTrfase_DNAb"/>
</dbReference>
<dbReference type="PANTHER" id="PTHR10815">
    <property type="entry name" value="METHYLATED-DNA--PROTEIN-CYSTEINE METHYLTRANSFERASE"/>
    <property type="match status" value="1"/>
</dbReference>
<dbReference type="Gene3D" id="3.30.160.70">
    <property type="entry name" value="Methylated DNA-protein cysteine methyltransferase domain"/>
    <property type="match status" value="1"/>
</dbReference>
<keyword evidence="12" id="KW-1185">Reference proteome</keyword>
<evidence type="ECO:0000256" key="4">
    <source>
        <dbReference type="ARBA" id="ARBA00022603"/>
    </source>
</evidence>
<dbReference type="InterPro" id="IPR014048">
    <property type="entry name" value="MethylDNA_cys_MeTrfase_DNA-bd"/>
</dbReference>
<dbReference type="GO" id="GO:0032259">
    <property type="term" value="P:methylation"/>
    <property type="evidence" value="ECO:0007669"/>
    <property type="project" value="UniProtKB-KW"/>
</dbReference>
<dbReference type="STRING" id="1159016.SAMN02927937_00983"/>
<dbReference type="RefSeq" id="WP_317039271.1">
    <property type="nucleotide sequence ID" value="NZ_FNXE01000009.1"/>
</dbReference>
<evidence type="ECO:0000256" key="6">
    <source>
        <dbReference type="ARBA" id="ARBA00022763"/>
    </source>
</evidence>
<dbReference type="Pfam" id="PF02870">
    <property type="entry name" value="Methyltransf_1N"/>
    <property type="match status" value="1"/>
</dbReference>
<dbReference type="GO" id="GO:0006281">
    <property type="term" value="P:DNA repair"/>
    <property type="evidence" value="ECO:0007669"/>
    <property type="project" value="UniProtKB-KW"/>
</dbReference>
<evidence type="ECO:0000313" key="11">
    <source>
        <dbReference type="EMBL" id="SEH70626.1"/>
    </source>
</evidence>
<dbReference type="SUPFAM" id="SSF46767">
    <property type="entry name" value="Methylated DNA-protein cysteine methyltransferase, C-terminal domain"/>
    <property type="match status" value="1"/>
</dbReference>
<dbReference type="InterPro" id="IPR001497">
    <property type="entry name" value="MethylDNA_cys_MeTrfase_AS"/>
</dbReference>
<dbReference type="AlphaFoldDB" id="A0A1H6K5Z6"/>
<dbReference type="CDD" id="cd06445">
    <property type="entry name" value="ATase"/>
    <property type="match status" value="1"/>
</dbReference>
<comment type="similarity">
    <text evidence="2">Belongs to the MGMT family.</text>
</comment>
<evidence type="ECO:0000259" key="9">
    <source>
        <dbReference type="Pfam" id="PF01035"/>
    </source>
</evidence>
<evidence type="ECO:0000256" key="2">
    <source>
        <dbReference type="ARBA" id="ARBA00008711"/>
    </source>
</evidence>
<sequence length="191" mass="21612">MKTIISTWNAQPHLKEVIYIASTETPLGTMWMGTTDEGICFAEFFDRIHLEKELQTLGNVFKAKYVLEENHRYLKQLKKELELYFNQGLTEFTVPIVLTGTEFQQKVYRALQEIPYGKTATYKQQAIKLGDVKAIRAVATANGSNKHAIVIPCHRIIGSDGSLVGYAGGKWRKKVLLQLENALPNNQLTLL</sequence>
<proteinExistence type="inferred from homology"/>
<keyword evidence="5 11" id="KW-0808">Transferase</keyword>
<accession>A0A1H6K5Z6</accession>
<dbReference type="SUPFAM" id="SSF53155">
    <property type="entry name" value="Methylated DNA-protein cysteine methyltransferase domain"/>
    <property type="match status" value="1"/>
</dbReference>
<evidence type="ECO:0000256" key="3">
    <source>
        <dbReference type="ARBA" id="ARBA00011918"/>
    </source>
</evidence>
<name>A0A1H6K5Z6_9FLAO</name>
<dbReference type="Pfam" id="PF01035">
    <property type="entry name" value="DNA_binding_1"/>
    <property type="match status" value="1"/>
</dbReference>
<evidence type="ECO:0000313" key="12">
    <source>
        <dbReference type="Proteomes" id="UP000199634"/>
    </source>
</evidence>
<evidence type="ECO:0000256" key="5">
    <source>
        <dbReference type="ARBA" id="ARBA00022679"/>
    </source>
</evidence>